<comment type="similarity">
    <text evidence="2">Belongs to the FliP/MopC/SpaP family.</text>
</comment>
<evidence type="ECO:0000256" key="7">
    <source>
        <dbReference type="SAM" id="Phobius"/>
    </source>
</evidence>
<reference evidence="8 9" key="1">
    <citation type="submission" date="2019-02" db="EMBL/GenBank/DDBJ databases">
        <title>Deep-cultivation of Planctomycetes and their phenomic and genomic characterization uncovers novel biology.</title>
        <authorList>
            <person name="Wiegand S."/>
            <person name="Jogler M."/>
            <person name="Boedeker C."/>
            <person name="Pinto D."/>
            <person name="Vollmers J."/>
            <person name="Rivas-Marin E."/>
            <person name="Kohn T."/>
            <person name="Peeters S.H."/>
            <person name="Heuer A."/>
            <person name="Rast P."/>
            <person name="Oberbeckmann S."/>
            <person name="Bunk B."/>
            <person name="Jeske O."/>
            <person name="Meyerdierks A."/>
            <person name="Storesund J.E."/>
            <person name="Kallscheuer N."/>
            <person name="Luecker S."/>
            <person name="Lage O.M."/>
            <person name="Pohl T."/>
            <person name="Merkel B.J."/>
            <person name="Hornburger P."/>
            <person name="Mueller R.-W."/>
            <person name="Bruemmer F."/>
            <person name="Labrenz M."/>
            <person name="Spormann A.M."/>
            <person name="Op den Camp H."/>
            <person name="Overmann J."/>
            <person name="Amann R."/>
            <person name="Jetten M.S.M."/>
            <person name="Mascher T."/>
            <person name="Medema M.H."/>
            <person name="Devos D.P."/>
            <person name="Kaster A.-K."/>
            <person name="Ovreas L."/>
            <person name="Rohde M."/>
            <person name="Galperin M.Y."/>
            <person name="Jogler C."/>
        </authorList>
    </citation>
    <scope>NUCLEOTIDE SEQUENCE [LARGE SCALE GENOMIC DNA]</scope>
    <source>
        <strain evidence="8 9">Pan44</strain>
    </source>
</reference>
<keyword evidence="8" id="KW-0966">Cell projection</keyword>
<dbReference type="Proteomes" id="UP000315700">
    <property type="component" value="Chromosome"/>
</dbReference>
<proteinExistence type="inferred from homology"/>
<keyword evidence="6 7" id="KW-0472">Membrane</keyword>
<dbReference type="EMBL" id="CP036271">
    <property type="protein sequence ID" value="QDT55741.1"/>
    <property type="molecule type" value="Genomic_DNA"/>
</dbReference>
<evidence type="ECO:0000256" key="4">
    <source>
        <dbReference type="ARBA" id="ARBA00022692"/>
    </source>
</evidence>
<keyword evidence="8" id="KW-0969">Cilium</keyword>
<evidence type="ECO:0000256" key="2">
    <source>
        <dbReference type="ARBA" id="ARBA00006257"/>
    </source>
</evidence>
<dbReference type="InterPro" id="IPR005838">
    <property type="entry name" value="T3SS_IM_P"/>
</dbReference>
<dbReference type="PANTHER" id="PTHR30587">
    <property type="entry name" value="FLAGELLAR BIOSYNTHETIC PROTEIN FLIP"/>
    <property type="match status" value="1"/>
</dbReference>
<accession>A0A517SHY9</accession>
<sequence>MPDAARLVSDFVATSPEAASTAKWLLLGGVLSLAPALAVMTTSFVRIAVVLGIVKQGFGGGQFLPPQAMMALSLFLTVGVMAPVWRASYDAGYAPYAAGQYASAHEQQAAVTLAFENGAAPIRKFMSLQIEAAGNTAAVDLILKYQSQWKTSPAAEPRYYEDLPLSVLLPAYVLSELKVAFAIGFQLLLPFVVIDIVVASLINSLGVVSLSAAWAAFPLKLLLFVLIDGWLLTVETLLESIRPFTS</sequence>
<protein>
    <submittedName>
        <fullName evidence="8">Flagellar biosynthetic protein FliP</fullName>
    </submittedName>
</protein>
<feature type="transmembrane region" description="Helical" evidence="7">
    <location>
        <begin position="205"/>
        <end position="227"/>
    </location>
</feature>
<dbReference type="OrthoDB" id="9805111at2"/>
<evidence type="ECO:0000256" key="6">
    <source>
        <dbReference type="ARBA" id="ARBA00023136"/>
    </source>
</evidence>
<dbReference type="PANTHER" id="PTHR30587:SF0">
    <property type="entry name" value="FLAGELLAR BIOSYNTHETIC PROTEIN FLIP"/>
    <property type="match status" value="1"/>
</dbReference>
<organism evidence="8 9">
    <name type="scientific">Caulifigura coniformis</name>
    <dbReference type="NCBI Taxonomy" id="2527983"/>
    <lineage>
        <taxon>Bacteria</taxon>
        <taxon>Pseudomonadati</taxon>
        <taxon>Planctomycetota</taxon>
        <taxon>Planctomycetia</taxon>
        <taxon>Planctomycetales</taxon>
        <taxon>Planctomycetaceae</taxon>
        <taxon>Caulifigura</taxon>
    </lineage>
</organism>
<keyword evidence="5 7" id="KW-1133">Transmembrane helix</keyword>
<name>A0A517SHY9_9PLAN</name>
<dbReference type="PRINTS" id="PR01302">
    <property type="entry name" value="TYPE3IMPPROT"/>
</dbReference>
<keyword evidence="4 7" id="KW-0812">Transmembrane</keyword>
<feature type="transmembrane region" description="Helical" evidence="7">
    <location>
        <begin position="24"/>
        <end position="54"/>
    </location>
</feature>
<dbReference type="RefSeq" id="WP_145031939.1">
    <property type="nucleotide sequence ID" value="NZ_CP036271.1"/>
</dbReference>
<dbReference type="KEGG" id="ccos:Pan44_37880"/>
<evidence type="ECO:0000313" key="8">
    <source>
        <dbReference type="EMBL" id="QDT55741.1"/>
    </source>
</evidence>
<feature type="transmembrane region" description="Helical" evidence="7">
    <location>
        <begin position="179"/>
        <end position="198"/>
    </location>
</feature>
<gene>
    <name evidence="8" type="primary">fliP_1</name>
    <name evidence="8" type="ORF">Pan44_37880</name>
</gene>
<evidence type="ECO:0000256" key="3">
    <source>
        <dbReference type="ARBA" id="ARBA00022475"/>
    </source>
</evidence>
<dbReference type="Pfam" id="PF00813">
    <property type="entry name" value="FliP"/>
    <property type="match status" value="1"/>
</dbReference>
<evidence type="ECO:0000313" key="9">
    <source>
        <dbReference type="Proteomes" id="UP000315700"/>
    </source>
</evidence>
<dbReference type="GO" id="GO:0005886">
    <property type="term" value="C:plasma membrane"/>
    <property type="evidence" value="ECO:0007669"/>
    <property type="project" value="UniProtKB-SubCell"/>
</dbReference>
<evidence type="ECO:0000256" key="5">
    <source>
        <dbReference type="ARBA" id="ARBA00022989"/>
    </source>
</evidence>
<keyword evidence="9" id="KW-1185">Reference proteome</keyword>
<keyword evidence="3" id="KW-1003">Cell membrane</keyword>
<feature type="transmembrane region" description="Helical" evidence="7">
    <location>
        <begin position="66"/>
        <end position="85"/>
    </location>
</feature>
<dbReference type="PROSITE" id="PS01061">
    <property type="entry name" value="FLIP_2"/>
    <property type="match status" value="1"/>
</dbReference>
<comment type="subcellular location">
    <subcellularLocation>
        <location evidence="1">Cell membrane</location>
        <topology evidence="1">Multi-pass membrane protein</topology>
    </subcellularLocation>
</comment>
<dbReference type="AlphaFoldDB" id="A0A517SHY9"/>
<dbReference type="InParanoid" id="A0A517SHY9"/>
<dbReference type="GO" id="GO:0009306">
    <property type="term" value="P:protein secretion"/>
    <property type="evidence" value="ECO:0007669"/>
    <property type="project" value="InterPro"/>
</dbReference>
<keyword evidence="8" id="KW-0282">Flagellum</keyword>
<evidence type="ECO:0000256" key="1">
    <source>
        <dbReference type="ARBA" id="ARBA00004651"/>
    </source>
</evidence>